<keyword evidence="8 11" id="KW-1133">Transmembrane helix</keyword>
<dbReference type="AlphaFoldDB" id="A0A7I9VGF4"/>
<name>A0A7I9VGF4_9BACT</name>
<dbReference type="PIRSF" id="PIRSF001296">
    <property type="entry name" value="K_ATPase_KdpC"/>
    <property type="match status" value="1"/>
</dbReference>
<dbReference type="Proteomes" id="UP000503640">
    <property type="component" value="Unassembled WGS sequence"/>
</dbReference>
<accession>A0A7I9VGF4</accession>
<sequence>MIRNVAHALPPPPGPEPASPREARLRDELAPAVRATAVTLVLTGLLYPLAMTGVARVLFPRQAQGSLVSDASGKIVGSELLAQGFAAPGYFQPRPSAAGEKGYDPLASGGSNLAPTSKKLRERAAAALDRLRKENPDAPGAVPVELVTASGSGLDPHLSPAAARWQAPRVARARGVALDRVRALVDEYTEGRDLGVLGEPRVNVLELNLAVDRRFGASGAPPGAQEPGR</sequence>
<keyword evidence="10 11" id="KW-0472">Membrane</keyword>
<comment type="subcellular location">
    <subcellularLocation>
        <location evidence="11">Cell membrane</location>
        <topology evidence="11">Single-pass membrane protein</topology>
    </subcellularLocation>
</comment>
<comment type="function">
    <text evidence="11">Part of the high-affinity ATP-driven potassium transport (or Kdp) system, which catalyzes the hydrolysis of ATP coupled with the electrogenic transport of potassium into the cytoplasm. This subunit acts as a catalytic chaperone that increases the ATP-binding affinity of the ATP-hydrolyzing subunit KdpB by the formation of a transient KdpB/KdpC/ATP ternary complex.</text>
</comment>
<evidence type="ECO:0000256" key="4">
    <source>
        <dbReference type="ARBA" id="ARBA00022692"/>
    </source>
</evidence>
<keyword evidence="3 11" id="KW-0633">Potassium transport</keyword>
<evidence type="ECO:0000256" key="5">
    <source>
        <dbReference type="ARBA" id="ARBA00022741"/>
    </source>
</evidence>
<evidence type="ECO:0000313" key="13">
    <source>
        <dbReference type="EMBL" id="GEJ55471.1"/>
    </source>
</evidence>
<dbReference type="GO" id="GO:0005524">
    <property type="term" value="F:ATP binding"/>
    <property type="evidence" value="ECO:0007669"/>
    <property type="project" value="UniProtKB-UniRule"/>
</dbReference>
<gene>
    <name evidence="11 13" type="primary">kdpC</name>
    <name evidence="13" type="ORF">AMYX_02120</name>
</gene>
<evidence type="ECO:0000256" key="9">
    <source>
        <dbReference type="ARBA" id="ARBA00023065"/>
    </source>
</evidence>
<evidence type="ECO:0000256" key="6">
    <source>
        <dbReference type="ARBA" id="ARBA00022840"/>
    </source>
</evidence>
<comment type="similarity">
    <text evidence="11">Belongs to the KdpC family.</text>
</comment>
<dbReference type="HAMAP" id="MF_00276">
    <property type="entry name" value="KdpC"/>
    <property type="match status" value="1"/>
</dbReference>
<keyword evidence="14" id="KW-1185">Reference proteome</keyword>
<feature type="region of interest" description="Disordered" evidence="12">
    <location>
        <begin position="1"/>
        <end position="21"/>
    </location>
</feature>
<feature type="region of interest" description="Disordered" evidence="12">
    <location>
        <begin position="96"/>
        <end position="118"/>
    </location>
</feature>
<dbReference type="GO" id="GO:0005886">
    <property type="term" value="C:plasma membrane"/>
    <property type="evidence" value="ECO:0007669"/>
    <property type="project" value="UniProtKB-SubCell"/>
</dbReference>
<dbReference type="EMBL" id="BJTG01000001">
    <property type="protein sequence ID" value="GEJ55471.1"/>
    <property type="molecule type" value="Genomic_DNA"/>
</dbReference>
<keyword evidence="6 11" id="KW-0067">ATP-binding</keyword>
<evidence type="ECO:0000256" key="7">
    <source>
        <dbReference type="ARBA" id="ARBA00022958"/>
    </source>
</evidence>
<dbReference type="PANTHER" id="PTHR30042:SF2">
    <property type="entry name" value="POTASSIUM-TRANSPORTING ATPASE KDPC SUBUNIT"/>
    <property type="match status" value="1"/>
</dbReference>
<reference evidence="14" key="1">
    <citation type="journal article" date="2020" name="Appl. Environ. Microbiol.">
        <title>Diazotrophic Anaeromyxobacter Isolates from Soils.</title>
        <authorList>
            <person name="Masuda Y."/>
            <person name="Yamanaka H."/>
            <person name="Xu Z.X."/>
            <person name="Shiratori Y."/>
            <person name="Aono T."/>
            <person name="Amachi S."/>
            <person name="Senoo K."/>
            <person name="Itoh H."/>
        </authorList>
    </citation>
    <scope>NUCLEOTIDE SEQUENCE [LARGE SCALE GENOMIC DNA]</scope>
    <source>
        <strain evidence="14">R267</strain>
    </source>
</reference>
<dbReference type="GO" id="GO:0008556">
    <property type="term" value="F:P-type potassium transmembrane transporter activity"/>
    <property type="evidence" value="ECO:0007669"/>
    <property type="project" value="InterPro"/>
</dbReference>
<keyword evidence="5 11" id="KW-0547">Nucleotide-binding</keyword>
<evidence type="ECO:0000256" key="12">
    <source>
        <dbReference type="SAM" id="MobiDB-lite"/>
    </source>
</evidence>
<evidence type="ECO:0000256" key="2">
    <source>
        <dbReference type="ARBA" id="ARBA00022475"/>
    </source>
</evidence>
<evidence type="ECO:0000256" key="10">
    <source>
        <dbReference type="ARBA" id="ARBA00023136"/>
    </source>
</evidence>
<dbReference type="NCBIfam" id="TIGR00681">
    <property type="entry name" value="kdpC"/>
    <property type="match status" value="1"/>
</dbReference>
<keyword evidence="2 11" id="KW-1003">Cell membrane</keyword>
<keyword evidence="1 11" id="KW-0813">Transport</keyword>
<keyword evidence="4 11" id="KW-0812">Transmembrane</keyword>
<dbReference type="NCBIfam" id="NF001454">
    <property type="entry name" value="PRK00315.1"/>
    <property type="match status" value="1"/>
</dbReference>
<proteinExistence type="inferred from homology"/>
<dbReference type="Pfam" id="PF02669">
    <property type="entry name" value="KdpC"/>
    <property type="match status" value="1"/>
</dbReference>
<evidence type="ECO:0000256" key="3">
    <source>
        <dbReference type="ARBA" id="ARBA00022538"/>
    </source>
</evidence>
<feature type="compositionally biased region" description="Pro residues" evidence="12">
    <location>
        <begin position="9"/>
        <end position="18"/>
    </location>
</feature>
<keyword evidence="7 11" id="KW-0630">Potassium</keyword>
<evidence type="ECO:0000313" key="14">
    <source>
        <dbReference type="Proteomes" id="UP000503640"/>
    </source>
</evidence>
<protein>
    <recommendedName>
        <fullName evidence="11">Potassium-transporting ATPase KdpC subunit</fullName>
    </recommendedName>
    <alternativeName>
        <fullName evidence="11">ATP phosphohydrolase [potassium-transporting] C chain</fullName>
    </alternativeName>
    <alternativeName>
        <fullName evidence="11">Potassium-binding and translocating subunit C</fullName>
    </alternativeName>
    <alternativeName>
        <fullName evidence="11">Potassium-translocating ATPase C chain</fullName>
    </alternativeName>
</protein>
<evidence type="ECO:0000256" key="8">
    <source>
        <dbReference type="ARBA" id="ARBA00022989"/>
    </source>
</evidence>
<comment type="subunit">
    <text evidence="11">The system is composed of three essential subunits: KdpA, KdpB and KdpC.</text>
</comment>
<comment type="caution">
    <text evidence="13">The sequence shown here is derived from an EMBL/GenBank/DDBJ whole genome shotgun (WGS) entry which is preliminary data.</text>
</comment>
<dbReference type="PANTHER" id="PTHR30042">
    <property type="entry name" value="POTASSIUM-TRANSPORTING ATPASE C CHAIN"/>
    <property type="match status" value="1"/>
</dbReference>
<evidence type="ECO:0000256" key="1">
    <source>
        <dbReference type="ARBA" id="ARBA00022448"/>
    </source>
</evidence>
<keyword evidence="9 11" id="KW-0406">Ion transport</keyword>
<dbReference type="InterPro" id="IPR003820">
    <property type="entry name" value="KdpC"/>
</dbReference>
<evidence type="ECO:0000256" key="11">
    <source>
        <dbReference type="HAMAP-Rule" id="MF_00276"/>
    </source>
</evidence>
<organism evidence="13 14">
    <name type="scientific">Anaeromyxobacter diazotrophicus</name>
    <dbReference type="NCBI Taxonomy" id="2590199"/>
    <lineage>
        <taxon>Bacteria</taxon>
        <taxon>Pseudomonadati</taxon>
        <taxon>Myxococcota</taxon>
        <taxon>Myxococcia</taxon>
        <taxon>Myxococcales</taxon>
        <taxon>Cystobacterineae</taxon>
        <taxon>Anaeromyxobacteraceae</taxon>
        <taxon>Anaeromyxobacter</taxon>
    </lineage>
</organism>